<feature type="compositionally biased region" description="Basic and acidic residues" evidence="1">
    <location>
        <begin position="8"/>
        <end position="17"/>
    </location>
</feature>
<keyword evidence="3" id="KW-1185">Reference proteome</keyword>
<evidence type="ECO:0000313" key="2">
    <source>
        <dbReference type="EMBL" id="ORY10516.1"/>
    </source>
</evidence>
<gene>
    <name evidence="2" type="ORF">BCR34DRAFT_588591</name>
</gene>
<feature type="compositionally biased region" description="Polar residues" evidence="1">
    <location>
        <begin position="25"/>
        <end position="52"/>
    </location>
</feature>
<feature type="compositionally biased region" description="Basic and acidic residues" evidence="1">
    <location>
        <begin position="104"/>
        <end position="122"/>
    </location>
</feature>
<dbReference type="AlphaFoldDB" id="A0A1Y1ZJW9"/>
<proteinExistence type="predicted"/>
<comment type="caution">
    <text evidence="2">The sequence shown here is derived from an EMBL/GenBank/DDBJ whole genome shotgun (WGS) entry which is preliminary data.</text>
</comment>
<dbReference type="Proteomes" id="UP000193144">
    <property type="component" value="Unassembled WGS sequence"/>
</dbReference>
<feature type="compositionally biased region" description="Basic and acidic residues" evidence="1">
    <location>
        <begin position="73"/>
        <end position="96"/>
    </location>
</feature>
<sequence>MASPSLHVPDEDLHSTDEPGAFLTKNAQTETNSIAQASRRNPSAAAQTSERSSAPIDIPPSTSNSGTLPAPTKNDRFSKRSARHTQDKQSHSHGSDAEDEADDESSRPNKTEHKEHRHEQQRMRRTIAPQQDEDFLLDAPDMFYQFSKCATQRSISRPGSMDLTGAETVALISSLAHHSMPVT</sequence>
<name>A0A1Y1ZJW9_9PLEO</name>
<reference evidence="2 3" key="1">
    <citation type="submission" date="2016-07" db="EMBL/GenBank/DDBJ databases">
        <title>Pervasive Adenine N6-methylation of Active Genes in Fungi.</title>
        <authorList>
            <consortium name="DOE Joint Genome Institute"/>
            <person name="Mondo S.J."/>
            <person name="Dannebaum R.O."/>
            <person name="Kuo R.C."/>
            <person name="Labutti K."/>
            <person name="Haridas S."/>
            <person name="Kuo A."/>
            <person name="Salamov A."/>
            <person name="Ahrendt S.R."/>
            <person name="Lipzen A."/>
            <person name="Sullivan W."/>
            <person name="Andreopoulos W.B."/>
            <person name="Clum A."/>
            <person name="Lindquist E."/>
            <person name="Daum C."/>
            <person name="Ramamoorthy G.K."/>
            <person name="Gryganskyi A."/>
            <person name="Culley D."/>
            <person name="Magnuson J.K."/>
            <person name="James T.Y."/>
            <person name="O'Malley M.A."/>
            <person name="Stajich J.E."/>
            <person name="Spatafora J.W."/>
            <person name="Visel A."/>
            <person name="Grigoriev I.V."/>
        </authorList>
    </citation>
    <scope>NUCLEOTIDE SEQUENCE [LARGE SCALE GENOMIC DNA]</scope>
    <source>
        <strain evidence="2 3">CBS 115471</strain>
    </source>
</reference>
<dbReference type="EMBL" id="MCFA01000072">
    <property type="protein sequence ID" value="ORY10516.1"/>
    <property type="molecule type" value="Genomic_DNA"/>
</dbReference>
<organism evidence="2 3">
    <name type="scientific">Clohesyomyces aquaticus</name>
    <dbReference type="NCBI Taxonomy" id="1231657"/>
    <lineage>
        <taxon>Eukaryota</taxon>
        <taxon>Fungi</taxon>
        <taxon>Dikarya</taxon>
        <taxon>Ascomycota</taxon>
        <taxon>Pezizomycotina</taxon>
        <taxon>Dothideomycetes</taxon>
        <taxon>Pleosporomycetidae</taxon>
        <taxon>Pleosporales</taxon>
        <taxon>Lindgomycetaceae</taxon>
        <taxon>Clohesyomyces</taxon>
    </lineage>
</organism>
<evidence type="ECO:0000313" key="3">
    <source>
        <dbReference type="Proteomes" id="UP000193144"/>
    </source>
</evidence>
<accession>A0A1Y1ZJW9</accession>
<evidence type="ECO:0000256" key="1">
    <source>
        <dbReference type="SAM" id="MobiDB-lite"/>
    </source>
</evidence>
<feature type="region of interest" description="Disordered" evidence="1">
    <location>
        <begin position="1"/>
        <end position="134"/>
    </location>
</feature>
<protein>
    <submittedName>
        <fullName evidence="2">Uncharacterized protein</fullName>
    </submittedName>
</protein>